<dbReference type="Proteomes" id="UP001519460">
    <property type="component" value="Unassembled WGS sequence"/>
</dbReference>
<sequence>MASVNIALVLQALGATRIRFPCGSSGSSVLKEGSSDLTSGAFAGKQRHAGAVLRAGDLGYSLDEWLAGNGHCFYANHCFTTTPKLALTTITRTFNKMTGKPRLRHSPASLGGEQVSAKEKWMENDVAERDKHGNGFLPRGRMPIIRPVIAPVKQSLFPFSPIFPAHHGAASPVCTQQSVKEDYQIN</sequence>
<reference evidence="1 2" key="1">
    <citation type="journal article" date="2023" name="Sci. Data">
        <title>Genome assembly of the Korean intertidal mud-creeper Batillaria attramentaria.</title>
        <authorList>
            <person name="Patra A.K."/>
            <person name="Ho P.T."/>
            <person name="Jun S."/>
            <person name="Lee S.J."/>
            <person name="Kim Y."/>
            <person name="Won Y.J."/>
        </authorList>
    </citation>
    <scope>NUCLEOTIDE SEQUENCE [LARGE SCALE GENOMIC DNA]</scope>
    <source>
        <strain evidence="1">Wonlab-2016</strain>
    </source>
</reference>
<keyword evidence="2" id="KW-1185">Reference proteome</keyword>
<comment type="caution">
    <text evidence="1">The sequence shown here is derived from an EMBL/GenBank/DDBJ whole genome shotgun (WGS) entry which is preliminary data.</text>
</comment>
<organism evidence="1 2">
    <name type="scientific">Batillaria attramentaria</name>
    <dbReference type="NCBI Taxonomy" id="370345"/>
    <lineage>
        <taxon>Eukaryota</taxon>
        <taxon>Metazoa</taxon>
        <taxon>Spiralia</taxon>
        <taxon>Lophotrochozoa</taxon>
        <taxon>Mollusca</taxon>
        <taxon>Gastropoda</taxon>
        <taxon>Caenogastropoda</taxon>
        <taxon>Sorbeoconcha</taxon>
        <taxon>Cerithioidea</taxon>
        <taxon>Batillariidae</taxon>
        <taxon>Batillaria</taxon>
    </lineage>
</organism>
<name>A0ABD0LR52_9CAEN</name>
<proteinExistence type="predicted"/>
<dbReference type="AlphaFoldDB" id="A0ABD0LR52"/>
<evidence type="ECO:0000313" key="1">
    <source>
        <dbReference type="EMBL" id="KAK7502174.1"/>
    </source>
</evidence>
<protein>
    <submittedName>
        <fullName evidence="1">Uncharacterized protein</fullName>
    </submittedName>
</protein>
<gene>
    <name evidence="1" type="ORF">BaRGS_00006538</name>
</gene>
<accession>A0ABD0LR52</accession>
<evidence type="ECO:0000313" key="2">
    <source>
        <dbReference type="Proteomes" id="UP001519460"/>
    </source>
</evidence>
<dbReference type="EMBL" id="JACVVK020000027">
    <property type="protein sequence ID" value="KAK7502174.1"/>
    <property type="molecule type" value="Genomic_DNA"/>
</dbReference>